<evidence type="ECO:0000313" key="1">
    <source>
        <dbReference type="EMBL" id="QEX21561.1"/>
    </source>
</evidence>
<accession>A0A5J6MWC3</accession>
<proteinExistence type="predicted"/>
<organism evidence="1 2">
    <name type="scientific">Hypericibacter adhaerens</name>
    <dbReference type="NCBI Taxonomy" id="2602016"/>
    <lineage>
        <taxon>Bacteria</taxon>
        <taxon>Pseudomonadati</taxon>
        <taxon>Pseudomonadota</taxon>
        <taxon>Alphaproteobacteria</taxon>
        <taxon>Rhodospirillales</taxon>
        <taxon>Dongiaceae</taxon>
        <taxon>Hypericibacter</taxon>
    </lineage>
</organism>
<gene>
    <name evidence="1" type="ORF">FRZ61_14900</name>
</gene>
<keyword evidence="2" id="KW-1185">Reference proteome</keyword>
<name>A0A5J6MWC3_9PROT</name>
<dbReference type="Proteomes" id="UP000325797">
    <property type="component" value="Chromosome"/>
</dbReference>
<dbReference type="KEGG" id="hadh:FRZ61_14900"/>
<protein>
    <submittedName>
        <fullName evidence="1">Uncharacterized protein</fullName>
    </submittedName>
</protein>
<dbReference type="EMBL" id="CP042582">
    <property type="protein sequence ID" value="QEX21561.1"/>
    <property type="molecule type" value="Genomic_DNA"/>
</dbReference>
<dbReference type="RefSeq" id="WP_151116172.1">
    <property type="nucleotide sequence ID" value="NZ_CP042582.1"/>
</dbReference>
<evidence type="ECO:0000313" key="2">
    <source>
        <dbReference type="Proteomes" id="UP000325797"/>
    </source>
</evidence>
<sequence>MTATAAATVPFLDLFEAAAGETEAAESRYRREAAQRIQQLEQERAFAFRRLNLMRAIAEAVAGAEGEEIAVASALVVLRSKLGWSADSEARTELLSRFTPVAQAVFHALTAAPDAKALSVPEALAAFEAWYAGNRPTPFWVLFEHYIPETPQVDF</sequence>
<reference evidence="1 2" key="1">
    <citation type="submission" date="2019-08" db="EMBL/GenBank/DDBJ databases">
        <title>Hyperibacter terrae gen. nov., sp. nov. and Hyperibacter viscosus sp. nov., two new members in the family Rhodospirillaceae isolated from the rhizosphere of Hypericum perforatum.</title>
        <authorList>
            <person name="Noviana Z."/>
        </authorList>
    </citation>
    <scope>NUCLEOTIDE SEQUENCE [LARGE SCALE GENOMIC DNA]</scope>
    <source>
        <strain evidence="1 2">R5959</strain>
    </source>
</reference>
<dbReference type="OrthoDB" id="8451754at2"/>
<dbReference type="AlphaFoldDB" id="A0A5J6MWC3"/>